<gene>
    <name evidence="3" type="ORF">SSP0437_LOCUS10269</name>
</gene>
<evidence type="ECO:0000256" key="1">
    <source>
        <dbReference type="SAM" id="Phobius"/>
    </source>
</evidence>
<evidence type="ECO:0000313" key="3">
    <source>
        <dbReference type="EMBL" id="CAD9305241.1"/>
    </source>
</evidence>
<feature type="chain" id="PRO_5031319792" description="EGF-like domain-containing protein" evidence="2">
    <location>
        <begin position="16"/>
        <end position="170"/>
    </location>
</feature>
<keyword evidence="1" id="KW-1133">Transmembrane helix</keyword>
<evidence type="ECO:0000256" key="2">
    <source>
        <dbReference type="SAM" id="SignalP"/>
    </source>
</evidence>
<proteinExistence type="predicted"/>
<dbReference type="AlphaFoldDB" id="A0A7S1VMW1"/>
<reference evidence="3" key="1">
    <citation type="submission" date="2021-01" db="EMBL/GenBank/DDBJ databases">
        <authorList>
            <person name="Corre E."/>
            <person name="Pelletier E."/>
            <person name="Niang G."/>
            <person name="Scheremetjew M."/>
            <person name="Finn R."/>
            <person name="Kale V."/>
            <person name="Holt S."/>
            <person name="Cochrane G."/>
            <person name="Meng A."/>
            <person name="Brown T."/>
            <person name="Cohen L."/>
        </authorList>
    </citation>
    <scope>NUCLEOTIDE SEQUENCE</scope>
    <source>
        <strain evidence="3">ATCC 50979</strain>
    </source>
</reference>
<sequence length="170" mass="18459">MMFFLLLVLFTQCFCQEMNTTLDCISPFVAKEGECVKDACPAGAAVVDDTSTSENTFTIQVDDTEVTCGCINPCPVLSSCREYGLDGTFVCVCDKGGDIATVAQDCTNNNTHLMAILVVGIVLFAALVAFCVIYFLLIRNAAWDPLVGRSNDETMREATKSRNPAWSTHT</sequence>
<dbReference type="EMBL" id="HBGL01013143">
    <property type="protein sequence ID" value="CAD9305241.1"/>
    <property type="molecule type" value="Transcribed_RNA"/>
</dbReference>
<keyword evidence="1" id="KW-0472">Membrane</keyword>
<feature type="transmembrane region" description="Helical" evidence="1">
    <location>
        <begin position="113"/>
        <end position="137"/>
    </location>
</feature>
<protein>
    <recommendedName>
        <fullName evidence="4">EGF-like domain-containing protein</fullName>
    </recommendedName>
</protein>
<accession>A0A7S1VMW1</accession>
<keyword evidence="1" id="KW-0812">Transmembrane</keyword>
<organism evidence="3">
    <name type="scientific">Sexangularia sp. CB-2014</name>
    <dbReference type="NCBI Taxonomy" id="1486929"/>
    <lineage>
        <taxon>Eukaryota</taxon>
        <taxon>Amoebozoa</taxon>
        <taxon>Tubulinea</taxon>
        <taxon>Elardia</taxon>
        <taxon>Arcellinida</taxon>
        <taxon>Arcellinida incertae sedis</taxon>
        <taxon>Sexangularia</taxon>
    </lineage>
</organism>
<feature type="signal peptide" evidence="2">
    <location>
        <begin position="1"/>
        <end position="15"/>
    </location>
</feature>
<name>A0A7S1VMW1_9EUKA</name>
<keyword evidence="2" id="KW-0732">Signal</keyword>
<evidence type="ECO:0008006" key="4">
    <source>
        <dbReference type="Google" id="ProtNLM"/>
    </source>
</evidence>